<dbReference type="OrthoDB" id="3039677at2759"/>
<proteinExistence type="predicted"/>
<evidence type="ECO:0008006" key="4">
    <source>
        <dbReference type="Google" id="ProtNLM"/>
    </source>
</evidence>
<accession>S8EUV3</accession>
<sequence length="1184" mass="132379">MITTLFLIDFHPAISRVPPVSADPIDAEASPSFPPGPSYETDEENARISNFDQTLAELESILSIVNQAILSFSPTIPLMFTHPPNSDSSPYLFPSVIPTEPNTGSLSLDPSFPKNASFLAHEGSMYRYLGLLGRYTNIDVPAVASVHARIRDLIHGEISRTCDVKGREWDAQRLGLSNVNIDSVQMLYKGVARTLVNCDRYFRRPFLNIDPSLAAACHLALTLALLCKVSRKKCNYVLVCLRFIIDHLLQKVHDPFIRLDSIPRDVRTLLRRFDLDPIVTSYLCCPTCYCLYRENGLTVQTCTYQEFPDSRPCGAALFEVRSIGGTDHTVAIRKYLHQDFKAWHARLLSRPDIEAAIDKAARSTRSVPYRDANRVIHDILESNTVQQLLGPDGRRFVDAPEEELRLIWGFGFDGFDPHHAKPGRASISTNGLYVVLMSLPPELRLQQDNMFLAGAISGKPTLDQINHYSKLVVNDMLLFWEPGVYFSRTAGYPRGRFSLGALLPMICDLMAARQISGFPSPTATYLCSVCEITQDELENLDKHTWVLRTYESHCEKAQRWLELSNADARKHFIKDGGVRWTEFLRLPYWRPNLFTVLESMHAHNLRNLRHHIWFTWGMSTTSASGDGRLWFRKDAPSCPQKDNPATWQSKLKILQTGSVDSLKTQPYAVLWHMCYELDLRRAGSKRMLARNLVTWREKLPRDSSGLPVFPHPDGGARSESLGVQSATGSAEGEAQRGDEGLEPNFGHDDNIDDRMSIDGQDGDIEMGDDVDVQLLAEMPFRAAGPESQVGDAVEMDIDDTAPAPCPNPATNHQGYTMMVNTELLNAIPEEKLASAETKLRRGQKLGSITRPVLQKMCLIRGLPIHTEAGKPTTKAVLSGLLERWRDDNGGVDEQEASGARASVVLGMDILAEVWDDQSHTTLPSTISPAPKKIGSKTGTLKADQWRALGTIHLVITLVRLWAFSDSRKKLMLANFMHLVSSVQLANLRHTSPSVINSYDEHYMQYLLGFLELYKEVPLMPTNHLAAHYSEFMSGFGPSSAWRGWAMERFNNMLQNVPTNAKSGELELTMMHHASRAANVRPLLKSGQLPAELSELEVEFDKAFRSDFRGTRMSDILGLGEAAQMQVKEVEGQATFRNAAVKDAVSKYLNGDSLDCELATKSLEVAFLTSKFYHTRLGLLFASSD</sequence>
<dbReference type="PANTHER" id="PTHR46579">
    <property type="entry name" value="F5/8 TYPE C DOMAIN-CONTAINING PROTEIN-RELATED"/>
    <property type="match status" value="1"/>
</dbReference>
<feature type="region of interest" description="Disordered" evidence="1">
    <location>
        <begin position="703"/>
        <end position="751"/>
    </location>
</feature>
<dbReference type="Proteomes" id="UP000015241">
    <property type="component" value="Unassembled WGS sequence"/>
</dbReference>
<protein>
    <recommendedName>
        <fullName evidence="4">SAP domain-containing protein</fullName>
    </recommendedName>
</protein>
<dbReference type="eggNOG" id="ENOG502RUZF">
    <property type="taxonomic scope" value="Eukaryota"/>
</dbReference>
<dbReference type="STRING" id="743788.S8EUV3"/>
<dbReference type="EMBL" id="KE504274">
    <property type="protein sequence ID" value="EPS93450.1"/>
    <property type="molecule type" value="Genomic_DNA"/>
</dbReference>
<evidence type="ECO:0000313" key="3">
    <source>
        <dbReference type="Proteomes" id="UP000015241"/>
    </source>
</evidence>
<gene>
    <name evidence="2" type="ORF">FOMPIDRAFT_82365</name>
</gene>
<dbReference type="PANTHER" id="PTHR46579:SF1">
    <property type="entry name" value="F5_8 TYPE C DOMAIN-CONTAINING PROTEIN"/>
    <property type="match status" value="1"/>
</dbReference>
<dbReference type="InParanoid" id="S8EUV3"/>
<evidence type="ECO:0000256" key="1">
    <source>
        <dbReference type="SAM" id="MobiDB-lite"/>
    </source>
</evidence>
<keyword evidence="3" id="KW-1185">Reference proteome</keyword>
<dbReference type="HOGENOM" id="CLU_002101_0_0_1"/>
<feature type="compositionally biased region" description="Basic and acidic residues" evidence="1">
    <location>
        <begin position="733"/>
        <end position="751"/>
    </location>
</feature>
<evidence type="ECO:0000313" key="2">
    <source>
        <dbReference type="EMBL" id="EPS93450.1"/>
    </source>
</evidence>
<reference evidence="2 3" key="1">
    <citation type="journal article" date="2012" name="Science">
        <title>The Paleozoic origin of enzymatic lignin decomposition reconstructed from 31 fungal genomes.</title>
        <authorList>
            <person name="Floudas D."/>
            <person name="Binder M."/>
            <person name="Riley R."/>
            <person name="Barry K."/>
            <person name="Blanchette R.A."/>
            <person name="Henrissat B."/>
            <person name="Martinez A.T."/>
            <person name="Otillar R."/>
            <person name="Spatafora J.W."/>
            <person name="Yadav J.S."/>
            <person name="Aerts A."/>
            <person name="Benoit I."/>
            <person name="Boyd A."/>
            <person name="Carlson A."/>
            <person name="Copeland A."/>
            <person name="Coutinho P.M."/>
            <person name="de Vries R.P."/>
            <person name="Ferreira P."/>
            <person name="Findley K."/>
            <person name="Foster B."/>
            <person name="Gaskell J."/>
            <person name="Glotzer D."/>
            <person name="Gorecki P."/>
            <person name="Heitman J."/>
            <person name="Hesse C."/>
            <person name="Hori C."/>
            <person name="Igarashi K."/>
            <person name="Jurgens J.A."/>
            <person name="Kallen N."/>
            <person name="Kersten P."/>
            <person name="Kohler A."/>
            <person name="Kuees U."/>
            <person name="Kumar T.K.A."/>
            <person name="Kuo A."/>
            <person name="LaButti K."/>
            <person name="Larrondo L.F."/>
            <person name="Lindquist E."/>
            <person name="Ling A."/>
            <person name="Lombard V."/>
            <person name="Lucas S."/>
            <person name="Lundell T."/>
            <person name="Martin R."/>
            <person name="McLaughlin D.J."/>
            <person name="Morgenstern I."/>
            <person name="Morin E."/>
            <person name="Murat C."/>
            <person name="Nagy L.G."/>
            <person name="Nolan M."/>
            <person name="Ohm R.A."/>
            <person name="Patyshakuliyeva A."/>
            <person name="Rokas A."/>
            <person name="Ruiz-Duenas F.J."/>
            <person name="Sabat G."/>
            <person name="Salamov A."/>
            <person name="Samejima M."/>
            <person name="Schmutz J."/>
            <person name="Slot J.C."/>
            <person name="St John F."/>
            <person name="Stenlid J."/>
            <person name="Sun H."/>
            <person name="Sun S."/>
            <person name="Syed K."/>
            <person name="Tsang A."/>
            <person name="Wiebenga A."/>
            <person name="Young D."/>
            <person name="Pisabarro A."/>
            <person name="Eastwood D.C."/>
            <person name="Martin F."/>
            <person name="Cullen D."/>
            <person name="Grigoriev I.V."/>
            <person name="Hibbett D.S."/>
        </authorList>
    </citation>
    <scope>NUCLEOTIDE SEQUENCE</scope>
    <source>
        <strain evidence="3">FP-58527</strain>
    </source>
</reference>
<name>S8EUV3_FOMSC</name>
<feature type="region of interest" description="Disordered" evidence="1">
    <location>
        <begin position="25"/>
        <end position="44"/>
    </location>
</feature>
<dbReference type="AlphaFoldDB" id="S8EUV3"/>
<organism evidence="2 3">
    <name type="scientific">Fomitopsis schrenkii</name>
    <name type="common">Brown rot fungus</name>
    <dbReference type="NCBI Taxonomy" id="2126942"/>
    <lineage>
        <taxon>Eukaryota</taxon>
        <taxon>Fungi</taxon>
        <taxon>Dikarya</taxon>
        <taxon>Basidiomycota</taxon>
        <taxon>Agaricomycotina</taxon>
        <taxon>Agaricomycetes</taxon>
        <taxon>Polyporales</taxon>
        <taxon>Fomitopsis</taxon>
    </lineage>
</organism>